<protein>
    <submittedName>
        <fullName evidence="2">Uncharacterized protein</fullName>
    </submittedName>
</protein>
<dbReference type="Proteomes" id="UP000295703">
    <property type="component" value="Unassembled WGS sequence"/>
</dbReference>
<dbReference type="EMBL" id="RYZW01000083">
    <property type="protein sequence ID" value="TDZ51546.1"/>
    <property type="molecule type" value="Genomic_DNA"/>
</dbReference>
<feature type="region of interest" description="Disordered" evidence="1">
    <location>
        <begin position="1"/>
        <end position="47"/>
    </location>
</feature>
<proteinExistence type="predicted"/>
<evidence type="ECO:0000313" key="2">
    <source>
        <dbReference type="EMBL" id="TDZ51546.1"/>
    </source>
</evidence>
<organism evidence="2 3">
    <name type="scientific">Colletotrichum trifolii</name>
    <dbReference type="NCBI Taxonomy" id="5466"/>
    <lineage>
        <taxon>Eukaryota</taxon>
        <taxon>Fungi</taxon>
        <taxon>Dikarya</taxon>
        <taxon>Ascomycota</taxon>
        <taxon>Pezizomycotina</taxon>
        <taxon>Sordariomycetes</taxon>
        <taxon>Hypocreomycetidae</taxon>
        <taxon>Glomerellales</taxon>
        <taxon>Glomerellaceae</taxon>
        <taxon>Colletotrichum</taxon>
        <taxon>Colletotrichum orbiculare species complex</taxon>
    </lineage>
</organism>
<feature type="compositionally biased region" description="Low complexity" evidence="1">
    <location>
        <begin position="18"/>
        <end position="43"/>
    </location>
</feature>
<keyword evidence="3" id="KW-1185">Reference proteome</keyword>
<name>A0A4R8R5Q9_COLTR</name>
<evidence type="ECO:0000313" key="3">
    <source>
        <dbReference type="Proteomes" id="UP000295703"/>
    </source>
</evidence>
<sequence>MSSRADVVIHQTAPSIKSSYSATSAGSYAPSSSSYSPRTMSPTEEQHLRYYGAAKHTIKVKNNREVTVVNRQQAGYEYGAPTPDYV</sequence>
<comment type="caution">
    <text evidence="2">The sequence shown here is derived from an EMBL/GenBank/DDBJ whole genome shotgun (WGS) entry which is preliminary data.</text>
</comment>
<gene>
    <name evidence="2" type="ORF">CTRI78_v007632</name>
</gene>
<dbReference type="AlphaFoldDB" id="A0A4R8R5Q9"/>
<evidence type="ECO:0000256" key="1">
    <source>
        <dbReference type="SAM" id="MobiDB-lite"/>
    </source>
</evidence>
<reference evidence="2 3" key="1">
    <citation type="submission" date="2018-12" db="EMBL/GenBank/DDBJ databases">
        <title>Genome sequence and assembly of Colletotrichum trifolii.</title>
        <authorList>
            <person name="Gan P."/>
            <person name="Shirasu K."/>
        </authorList>
    </citation>
    <scope>NUCLEOTIDE SEQUENCE [LARGE SCALE GENOMIC DNA]</scope>
    <source>
        <strain evidence="2 3">543-2</strain>
    </source>
</reference>
<accession>A0A4R8R5Q9</accession>